<organism evidence="3 4">
    <name type="scientific">Suillus discolor</name>
    <dbReference type="NCBI Taxonomy" id="1912936"/>
    <lineage>
        <taxon>Eukaryota</taxon>
        <taxon>Fungi</taxon>
        <taxon>Dikarya</taxon>
        <taxon>Basidiomycota</taxon>
        <taxon>Agaricomycotina</taxon>
        <taxon>Agaricomycetes</taxon>
        <taxon>Agaricomycetidae</taxon>
        <taxon>Boletales</taxon>
        <taxon>Suillineae</taxon>
        <taxon>Suillaceae</taxon>
        <taxon>Suillus</taxon>
    </lineage>
</organism>
<dbReference type="NCBIfam" id="NF047352">
    <property type="entry name" value="P_loop_sacsin"/>
    <property type="match status" value="1"/>
</dbReference>
<evidence type="ECO:0000313" key="4">
    <source>
        <dbReference type="Proteomes" id="UP000823399"/>
    </source>
</evidence>
<dbReference type="RefSeq" id="XP_041289645.1">
    <property type="nucleotide sequence ID" value="XM_041429217.1"/>
</dbReference>
<feature type="compositionally biased region" description="Pro residues" evidence="1">
    <location>
        <begin position="1472"/>
        <end position="1498"/>
    </location>
</feature>
<dbReference type="OrthoDB" id="10031156at2759"/>
<accession>A0A9P7JR24</accession>
<feature type="compositionally biased region" description="Polar residues" evidence="1">
    <location>
        <begin position="1532"/>
        <end position="1549"/>
    </location>
</feature>
<evidence type="ECO:0000259" key="2">
    <source>
        <dbReference type="Pfam" id="PF25794"/>
    </source>
</evidence>
<dbReference type="InterPro" id="IPR022155">
    <property type="entry name" value="DUF3684"/>
</dbReference>
<evidence type="ECO:0000313" key="3">
    <source>
        <dbReference type="EMBL" id="KAG2100702.1"/>
    </source>
</evidence>
<evidence type="ECO:0000256" key="1">
    <source>
        <dbReference type="SAM" id="MobiDB-lite"/>
    </source>
</evidence>
<comment type="caution">
    <text evidence="3">The sequence shown here is derived from an EMBL/GenBank/DDBJ whole genome shotgun (WGS) entry which is preliminary data.</text>
</comment>
<protein>
    <recommendedName>
        <fullName evidence="2">Sacsin/Nov domain-containing protein</fullName>
    </recommendedName>
</protein>
<feature type="compositionally biased region" description="Low complexity" evidence="1">
    <location>
        <begin position="1461"/>
        <end position="1471"/>
    </location>
</feature>
<dbReference type="PANTHER" id="PTHR47839:SF1">
    <property type="entry name" value="DOMAIN PROTEIN, PUTATIVE (AFU_ORTHOLOGUE AFUA_6G04830)-RELATED"/>
    <property type="match status" value="1"/>
</dbReference>
<dbReference type="InterPro" id="IPR036890">
    <property type="entry name" value="HATPase_C_sf"/>
</dbReference>
<dbReference type="EMBL" id="JABBWM010000053">
    <property type="protein sequence ID" value="KAG2100702.1"/>
    <property type="molecule type" value="Genomic_DNA"/>
</dbReference>
<dbReference type="Proteomes" id="UP000823399">
    <property type="component" value="Unassembled WGS sequence"/>
</dbReference>
<keyword evidence="4" id="KW-1185">Reference proteome</keyword>
<sequence>MAHDRDALWASGYDETVEVNQRALIDKVLARYSGEFTVFRELLQNSDDAQSSAVEIYFETEEYLRRKNSKDAMQPEGGMGFPDLKGAPVSQWTFRNNGIVFRDEDWNRLRKIAEGNPDEEKIGAFGVGFYSLFSVTEEPFVISGGHGMQFYWKDKTGDQLLVRRGDLPSKDALQPNPWTTFEMTLREQGPVPQPFDLTRFLASSITFMVHLRSVSVFIDSHRLAHLTKSPGVPRELELPKVLKKSSGSGLMSVKSVQSAATRIQAQVMHAVYALGTEKPLILTVEEPPKVSQGGFFSSLLSTFTSHHQPVLAKPLPQPQVNKDPTGVYTSSVTLTMFNADVDVKLDKKLQSELHRSTKKNPPNHLNYSLIYTGKDEYNVSLDEEKSQPVSSGSVFQGLRADLSGAGQAHVFIGHATGQTTGIGGHMASRFIPTVERESIDLVDRNVASEICMFAAESITDSDIVWNRELLYVGGYLCRAAYEMELENIRMLWNEASNSTITNDFHPDPQLRDWLRDRFLHVLKFFTFHVSTPSSDVARFLEAAFFGCSTLPLKVLSTTGVRDASDVRAPDPMFSLFLKHLPVLPAPVLSSASLAIRTLQSKGLITNITFSDVLAQLRQHPLNEEELIACLKWLVGQQDPTHDATRARTELLNATILSLGSGKDAKPIPLSMVQYFIHQRMIPLDGPLPDSLMPLSVTKHFTQEQLRSFGWREFLILDWIQHIFRPDVMNANPAQDVTRSSEWAERVLTVLARTWPSLSKESHEKIKAMFIQKSCIPTSSGLHKPQLAYFPSANIFNDLPVVTFTSGGALKGNMEKLLSFVGVRKHVDLQVVFDRMVKTGDWTISDLITHLVTIQSTLTPDEITKLQMTSAFSKEGENALPGKKSRYRASDLYEPSVTNRQLGLPIIDWGEKTKWRSSSEEAKLLHRLGLRKSPPLDLTVKLCVSSEPDIRSAAFKYLIDSIPSRYPDYRCENFGHVAFIPAVDNFGPCMGTPDEVFASHQWKVLGFSVIEDAVRDIAVSKLGLKEHPPATRIVALLEKTSPQDQNVARRWFEILAGHVADFSSSQLSIISGLPIVPTQVESGSQALRWLSPSQCYLGGASKGPFHSKLFVFVDFGPSANSFLSACGSKQEPSVEEVASILVADPRKFYDLAGGYENYLVELRNLAVNARLLSTGALARMKVSPILLSFRRQRKSRKESNKALDIDEDDWELLYDLRKPLDVVIADDTNAYQMFGESIYTAPQEDLVENFYAILGSKRLSAVVKEDYRVTSEMKHNKFAADTRALLLERLPLFLHEHTHTRTKVSLSWLSNQDNFKVRVFGKLTVVKSLSLGDNTLKREQDTSAVAKRSGHGPIELWLSGSTQVDMYEVATSLCRLLFETVKVNDALLFMTILSTDLKALKRRGYNVDKILRQQNDRKSVEAARGSFTSIPIPDPRMSQSLKSETRSLSPSHRTEVPGGWDTSPPKAVVSKPVLPPAPAPPLITAPPVPPPKPSTPDAPPQHTVGNEDVGRHPVIPNIVNNTLQNIRRKIPGFNSSSEDALTLSQGSQNPRTPPTVTPQSNIRSNVAMAIKGCRPEEGKLVHNRREMQTIKESLDEGYCDISGHVAELDHIGVMGTMKIFIARDVPEPRTFVTRKHDSLARFIHIVTPLANVYSLPMTALHIFYDLEGGLIAFNRNGSLFLNYRFFEAWHDQDVKNGNINQAYISWYFTLAHEIAHNLVQPHNSEHEFYFSALCEAHIEKFTQLLSQ</sequence>
<dbReference type="SUPFAM" id="SSF55874">
    <property type="entry name" value="ATPase domain of HSP90 chaperone/DNA topoisomerase II/histidine kinase"/>
    <property type="match status" value="1"/>
</dbReference>
<gene>
    <name evidence="3" type="ORF">F5147DRAFT_322076</name>
</gene>
<dbReference type="InterPro" id="IPR058210">
    <property type="entry name" value="SACS/Nov_dom"/>
</dbReference>
<name>A0A9P7JR24_9AGAM</name>
<dbReference type="GeneID" id="64691476"/>
<proteinExistence type="predicted"/>
<dbReference type="Pfam" id="PF12449">
    <property type="entry name" value="DUF3684"/>
    <property type="match status" value="1"/>
</dbReference>
<feature type="region of interest" description="Disordered" evidence="1">
    <location>
        <begin position="1414"/>
        <end position="1513"/>
    </location>
</feature>
<dbReference type="Pfam" id="PF25794">
    <property type="entry name" value="SACS"/>
    <property type="match status" value="1"/>
</dbReference>
<feature type="region of interest" description="Disordered" evidence="1">
    <location>
        <begin position="1531"/>
        <end position="1560"/>
    </location>
</feature>
<reference evidence="3" key="1">
    <citation type="journal article" date="2020" name="New Phytol.">
        <title>Comparative genomics reveals dynamic genome evolution in host specialist ectomycorrhizal fungi.</title>
        <authorList>
            <person name="Lofgren L.A."/>
            <person name="Nguyen N.H."/>
            <person name="Vilgalys R."/>
            <person name="Ruytinx J."/>
            <person name="Liao H.L."/>
            <person name="Branco S."/>
            <person name="Kuo A."/>
            <person name="LaButti K."/>
            <person name="Lipzen A."/>
            <person name="Andreopoulos W."/>
            <person name="Pangilinan J."/>
            <person name="Riley R."/>
            <person name="Hundley H."/>
            <person name="Na H."/>
            <person name="Barry K."/>
            <person name="Grigoriev I.V."/>
            <person name="Stajich J.E."/>
            <person name="Kennedy P.G."/>
        </authorList>
    </citation>
    <scope>NUCLEOTIDE SEQUENCE</scope>
    <source>
        <strain evidence="3">FC423</strain>
    </source>
</reference>
<dbReference type="PANTHER" id="PTHR47839">
    <property type="entry name" value="DOMAIN PROTEIN, PUTATIVE (AFU_ORTHOLOGUE AFUA_6G04830)-RELATED"/>
    <property type="match status" value="1"/>
</dbReference>
<feature type="compositionally biased region" description="Polar residues" evidence="1">
    <location>
        <begin position="1436"/>
        <end position="1450"/>
    </location>
</feature>
<dbReference type="Gene3D" id="3.30.565.10">
    <property type="entry name" value="Histidine kinase-like ATPase, C-terminal domain"/>
    <property type="match status" value="1"/>
</dbReference>
<feature type="domain" description="Sacsin/Nov" evidence="2">
    <location>
        <begin position="24"/>
        <end position="145"/>
    </location>
</feature>